<name>A0A9N7ZAW0_PLEPL</name>
<reference evidence="1" key="1">
    <citation type="submission" date="2020-03" db="EMBL/GenBank/DDBJ databases">
        <authorList>
            <person name="Weist P."/>
        </authorList>
    </citation>
    <scope>NUCLEOTIDE SEQUENCE</scope>
</reference>
<sequence length="74" mass="8151">MFLYRLAGFSLHYKVRTSTPPQKQEPECEVLQTPGAMPVFGEAPGAGSTGHMLEDSIYHQDNKEIDVNTTVRAG</sequence>
<proteinExistence type="predicted"/>
<protein>
    <submittedName>
        <fullName evidence="1">Uncharacterized protein</fullName>
    </submittedName>
</protein>
<gene>
    <name evidence="1" type="ORF">PLEPLA_LOCUS44039</name>
</gene>
<dbReference type="Proteomes" id="UP001153269">
    <property type="component" value="Unassembled WGS sequence"/>
</dbReference>
<dbReference type="EMBL" id="CADEAL010004291">
    <property type="protein sequence ID" value="CAB1456257.1"/>
    <property type="molecule type" value="Genomic_DNA"/>
</dbReference>
<accession>A0A9N7ZAW0</accession>
<keyword evidence="2" id="KW-1185">Reference proteome</keyword>
<organism evidence="1 2">
    <name type="scientific">Pleuronectes platessa</name>
    <name type="common">European plaice</name>
    <dbReference type="NCBI Taxonomy" id="8262"/>
    <lineage>
        <taxon>Eukaryota</taxon>
        <taxon>Metazoa</taxon>
        <taxon>Chordata</taxon>
        <taxon>Craniata</taxon>
        <taxon>Vertebrata</taxon>
        <taxon>Euteleostomi</taxon>
        <taxon>Actinopterygii</taxon>
        <taxon>Neopterygii</taxon>
        <taxon>Teleostei</taxon>
        <taxon>Neoteleostei</taxon>
        <taxon>Acanthomorphata</taxon>
        <taxon>Carangaria</taxon>
        <taxon>Pleuronectiformes</taxon>
        <taxon>Pleuronectoidei</taxon>
        <taxon>Pleuronectidae</taxon>
        <taxon>Pleuronectes</taxon>
    </lineage>
</organism>
<dbReference type="AlphaFoldDB" id="A0A9N7ZAW0"/>
<evidence type="ECO:0000313" key="2">
    <source>
        <dbReference type="Proteomes" id="UP001153269"/>
    </source>
</evidence>
<evidence type="ECO:0000313" key="1">
    <source>
        <dbReference type="EMBL" id="CAB1456257.1"/>
    </source>
</evidence>
<comment type="caution">
    <text evidence="1">The sequence shown here is derived from an EMBL/GenBank/DDBJ whole genome shotgun (WGS) entry which is preliminary data.</text>
</comment>